<sequence length="187" mass="21327">LSGFRELGTKDTVKLSTSWMRHLGNCFDVINLGCPPQLYGKDCINECHCSRAESCHEITGKCEGGCEDGWYGENCDKRTYVNIAEGKQTYQSSTYGEKGTLVFFNGTCMDRNVGMTSDKAVDGNFDPGVIHKSCALTKIEKDPYWQVTFDKPYKISHLRIYNRMGNRKYCLKCYSRYCCYLVSFRPD</sequence>
<reference evidence="2" key="1">
    <citation type="submission" date="2025-08" db="UniProtKB">
        <authorList>
            <consortium name="RefSeq"/>
        </authorList>
    </citation>
    <scope>IDENTIFICATION</scope>
</reference>
<dbReference type="SUPFAM" id="SSF49785">
    <property type="entry name" value="Galactose-binding domain-like"/>
    <property type="match status" value="1"/>
</dbReference>
<dbReference type="KEGG" id="osn:115227551"/>
<dbReference type="InterPro" id="IPR008979">
    <property type="entry name" value="Galactose-bd-like_sf"/>
</dbReference>
<organism evidence="1 2">
    <name type="scientific">Octopus sinensis</name>
    <name type="common">East Asian common octopus</name>
    <dbReference type="NCBI Taxonomy" id="2607531"/>
    <lineage>
        <taxon>Eukaryota</taxon>
        <taxon>Metazoa</taxon>
        <taxon>Spiralia</taxon>
        <taxon>Lophotrochozoa</taxon>
        <taxon>Mollusca</taxon>
        <taxon>Cephalopoda</taxon>
        <taxon>Coleoidea</taxon>
        <taxon>Octopodiformes</taxon>
        <taxon>Octopoda</taxon>
        <taxon>Incirrata</taxon>
        <taxon>Octopodidae</taxon>
        <taxon>Octopus</taxon>
    </lineage>
</organism>
<keyword evidence="1" id="KW-1185">Reference proteome</keyword>
<dbReference type="AlphaFoldDB" id="A0A6P7TY60"/>
<dbReference type="PANTHER" id="PTHR45713:SF6">
    <property type="entry name" value="F5_8 TYPE C DOMAIN-CONTAINING PROTEIN"/>
    <property type="match status" value="1"/>
</dbReference>
<dbReference type="InterPro" id="IPR051941">
    <property type="entry name" value="BG_Antigen-Binding_Lectin"/>
</dbReference>
<feature type="non-terminal residue" evidence="2">
    <location>
        <position position="1"/>
    </location>
</feature>
<evidence type="ECO:0000313" key="1">
    <source>
        <dbReference type="Proteomes" id="UP000515154"/>
    </source>
</evidence>
<dbReference type="Gene3D" id="2.60.120.260">
    <property type="entry name" value="Galactose-binding domain-like"/>
    <property type="match status" value="1"/>
</dbReference>
<evidence type="ECO:0000313" key="2">
    <source>
        <dbReference type="RefSeq" id="XP_029654207.1"/>
    </source>
</evidence>
<dbReference type="PANTHER" id="PTHR45713">
    <property type="entry name" value="FTP DOMAIN-CONTAINING PROTEIN"/>
    <property type="match status" value="1"/>
</dbReference>
<name>A0A6P7TY60_9MOLL</name>
<dbReference type="RefSeq" id="XP_029654207.1">
    <property type="nucleotide sequence ID" value="XM_029798347.1"/>
</dbReference>
<protein>
    <submittedName>
        <fullName evidence="2">Uncharacterized protein LOC115227551</fullName>
    </submittedName>
</protein>
<accession>A0A6P7TY60</accession>
<proteinExistence type="predicted"/>
<gene>
    <name evidence="2" type="primary">LOC115227551</name>
</gene>
<dbReference type="Proteomes" id="UP000515154">
    <property type="component" value="Unplaced"/>
</dbReference>
<dbReference type="Gene3D" id="2.170.300.10">
    <property type="entry name" value="Tie2 ligand-binding domain superfamily"/>
    <property type="match status" value="1"/>
</dbReference>